<dbReference type="HOGENOM" id="CLU_060744_2_2_0"/>
<dbReference type="InterPro" id="IPR009045">
    <property type="entry name" value="Zn_M74/Hedgehog-like"/>
</dbReference>
<dbReference type="PANTHER" id="PTHR43126">
    <property type="entry name" value="D-ALANYL-D-ALANINE DIPEPTIDASE"/>
    <property type="match status" value="1"/>
</dbReference>
<name>G7V7E5_THELD</name>
<dbReference type="AlphaFoldDB" id="G7V7E5"/>
<dbReference type="GO" id="GO:0071555">
    <property type="term" value="P:cell wall organization"/>
    <property type="evidence" value="ECO:0007669"/>
    <property type="project" value="UniProtKB-KW"/>
</dbReference>
<dbReference type="PIRSF" id="PIRSF026671">
    <property type="entry name" value="AA_dipeptidase"/>
    <property type="match status" value="1"/>
</dbReference>
<dbReference type="eggNOG" id="COG2173">
    <property type="taxonomic scope" value="Bacteria"/>
</dbReference>
<dbReference type="EC" id="3.4.13.22" evidence="9 10"/>
<keyword evidence="12" id="KW-1185">Reference proteome</keyword>
<keyword evidence="8 10" id="KW-0961">Cell wall biogenesis/degradation</keyword>
<dbReference type="STRING" id="580340.Tlie_1539"/>
<comment type="cofactor">
    <cofactor evidence="9">
        <name>Zn(2+)</name>
        <dbReference type="ChEBI" id="CHEBI:29105"/>
    </cofactor>
    <text evidence="9">Binds 1 zinc ion per subunit.</text>
</comment>
<evidence type="ECO:0000256" key="10">
    <source>
        <dbReference type="PIRNR" id="PIRNR026671"/>
    </source>
</evidence>
<keyword evidence="4 9" id="KW-0378">Hydrolase</keyword>
<dbReference type="GO" id="GO:0008270">
    <property type="term" value="F:zinc ion binding"/>
    <property type="evidence" value="ECO:0007669"/>
    <property type="project" value="UniProtKB-UniRule"/>
</dbReference>
<dbReference type="CDD" id="cd14843">
    <property type="entry name" value="D-Ala-D-Ala_dipeptidase_like"/>
    <property type="match status" value="1"/>
</dbReference>
<dbReference type="InterPro" id="IPR000755">
    <property type="entry name" value="A_A_dipeptidase"/>
</dbReference>
<keyword evidence="2 9" id="KW-0645">Protease</keyword>
<dbReference type="GO" id="GO:0160237">
    <property type="term" value="F:D-Ala-D-Ala dipeptidase activity"/>
    <property type="evidence" value="ECO:0007669"/>
    <property type="project" value="UniProtKB-EC"/>
</dbReference>
<dbReference type="Gene3D" id="3.30.1380.10">
    <property type="match status" value="1"/>
</dbReference>
<reference evidence="11 12" key="2">
    <citation type="journal article" date="2012" name="Stand. Genomic Sci.">
        <title>Genome sequence of the moderately thermophilic, amino-acid-degrading and sulfur-reducing bacterium Thermovirga lienii type strain (Cas60314(T)).</title>
        <authorList>
            <person name="Goker M."/>
            <person name="Saunders E."/>
            <person name="Lapidus A."/>
            <person name="Nolan M."/>
            <person name="Lucas S."/>
            <person name="Hammon N."/>
            <person name="Deshpande S."/>
            <person name="Cheng J.F."/>
            <person name="Han C."/>
            <person name="Tapia R."/>
            <person name="Goodwin L.A."/>
            <person name="Pitluck S."/>
            <person name="Liolios K."/>
            <person name="Mavromatis K."/>
            <person name="Pagani I."/>
            <person name="Ivanova N."/>
            <person name="Mikhailova N."/>
            <person name="Pati A."/>
            <person name="Chen A."/>
            <person name="Palaniappan K."/>
            <person name="Land M."/>
            <person name="Chang Y.J."/>
            <person name="Jeffries C.D."/>
            <person name="Brambilla E.M."/>
            <person name="Rohde M."/>
            <person name="Spring S."/>
            <person name="Detter J.C."/>
            <person name="Woyke T."/>
            <person name="Bristow J."/>
            <person name="Eisen J.A."/>
            <person name="Markowitz V."/>
            <person name="Hugenholtz P."/>
            <person name="Kyrpides N.C."/>
            <person name="Klenk H.P."/>
        </authorList>
    </citation>
    <scope>NUCLEOTIDE SEQUENCE [LARGE SCALE GENOMIC DNA]</scope>
    <source>
        <strain evidence="12">ATCC BAA-1197 / DSM 17291 / Cas60314</strain>
    </source>
</reference>
<feature type="site" description="Transition state stabilizer" evidence="9">
    <location>
        <position position="82"/>
    </location>
</feature>
<evidence type="ECO:0000256" key="6">
    <source>
        <dbReference type="ARBA" id="ARBA00022997"/>
    </source>
</evidence>
<feature type="binding site" evidence="9">
    <location>
        <position position="138"/>
    </location>
    <ligand>
        <name>Zn(2+)</name>
        <dbReference type="ChEBI" id="CHEBI:29105"/>
        <note>catalytic</note>
    </ligand>
</feature>
<keyword evidence="5 9" id="KW-0862">Zinc</keyword>
<evidence type="ECO:0000313" key="11">
    <source>
        <dbReference type="EMBL" id="AER67261.1"/>
    </source>
</evidence>
<dbReference type="GO" id="GO:0008237">
    <property type="term" value="F:metallopeptidase activity"/>
    <property type="evidence" value="ECO:0007669"/>
    <property type="project" value="UniProtKB-KW"/>
</dbReference>
<evidence type="ECO:0000256" key="1">
    <source>
        <dbReference type="ARBA" id="ARBA00001362"/>
    </source>
</evidence>
<dbReference type="OrthoDB" id="9801430at2"/>
<dbReference type="Pfam" id="PF01427">
    <property type="entry name" value="Peptidase_M15"/>
    <property type="match status" value="1"/>
</dbReference>
<reference evidence="12" key="1">
    <citation type="submission" date="2011-10" db="EMBL/GenBank/DDBJ databases">
        <title>The complete genome of chromosome of Thermovirga lienii DSM 17291.</title>
        <authorList>
            <consortium name="US DOE Joint Genome Institute (JGI-PGF)"/>
            <person name="Lucas S."/>
            <person name="Copeland A."/>
            <person name="Lapidus A."/>
            <person name="Glavina del Rio T."/>
            <person name="Dalin E."/>
            <person name="Tice H."/>
            <person name="Bruce D."/>
            <person name="Goodwin L."/>
            <person name="Pitluck S."/>
            <person name="Peters L."/>
            <person name="Mikhailova N."/>
            <person name="Saunders E."/>
            <person name="Kyrpides N."/>
            <person name="Mavromatis K."/>
            <person name="Ivanova N."/>
            <person name="Last F.I."/>
            <person name="Brettin T."/>
            <person name="Detter J.C."/>
            <person name="Han C."/>
            <person name="Larimer F."/>
            <person name="Land M."/>
            <person name="Hauser L."/>
            <person name="Markowitz V."/>
            <person name="Cheng J.-F."/>
            <person name="Hugenholtz P."/>
            <person name="Woyke T."/>
            <person name="Wu D."/>
            <person name="Spring S."/>
            <person name="Schroeder M."/>
            <person name="Brambilla E.-M."/>
            <person name="Klenk H.-P."/>
            <person name="Eisen J.A."/>
        </authorList>
    </citation>
    <scope>NUCLEOTIDE SEQUENCE [LARGE SCALE GENOMIC DNA]</scope>
    <source>
        <strain evidence="12">ATCC BAA-1197 / DSM 17291 / Cas60314</strain>
    </source>
</reference>
<proteinExistence type="inferred from homology"/>
<evidence type="ECO:0000256" key="2">
    <source>
        <dbReference type="ARBA" id="ARBA00022670"/>
    </source>
</evidence>
<evidence type="ECO:0000256" key="5">
    <source>
        <dbReference type="ARBA" id="ARBA00022833"/>
    </source>
</evidence>
<feature type="active site" description="Proton donor/acceptor" evidence="9">
    <location>
        <position position="206"/>
    </location>
</feature>
<evidence type="ECO:0000256" key="4">
    <source>
        <dbReference type="ARBA" id="ARBA00022801"/>
    </source>
</evidence>
<dbReference type="KEGG" id="tli:Tlie_1539"/>
<keyword evidence="7 9" id="KW-0482">Metalloprotease</keyword>
<evidence type="ECO:0000313" key="12">
    <source>
        <dbReference type="Proteomes" id="UP000005868"/>
    </source>
</evidence>
<dbReference type="EMBL" id="CP003096">
    <property type="protein sequence ID" value="AER67261.1"/>
    <property type="molecule type" value="Genomic_DNA"/>
</dbReference>
<keyword evidence="3 9" id="KW-0479">Metal-binding</keyword>
<gene>
    <name evidence="11" type="ordered locus">Tlie_1539</name>
</gene>
<keyword evidence="6 9" id="KW-0224">Dipeptidase</keyword>
<dbReference type="GO" id="GO:0006508">
    <property type="term" value="P:proteolysis"/>
    <property type="evidence" value="ECO:0007669"/>
    <property type="project" value="UniProtKB-KW"/>
</dbReference>
<dbReference type="SUPFAM" id="SSF55166">
    <property type="entry name" value="Hedgehog/DD-peptidase"/>
    <property type="match status" value="1"/>
</dbReference>
<comment type="similarity">
    <text evidence="9 10">Belongs to the peptidase M15D family.</text>
</comment>
<feature type="binding site" evidence="9">
    <location>
        <position position="209"/>
    </location>
    <ligand>
        <name>Zn(2+)</name>
        <dbReference type="ChEBI" id="CHEBI:29105"/>
        <note>catalytic</note>
    </ligand>
</feature>
<evidence type="ECO:0000256" key="9">
    <source>
        <dbReference type="HAMAP-Rule" id="MF_01924"/>
    </source>
</evidence>
<sequence length="239" mass="27660">MIQEEKTKSQEAFTPKLEDNGEPLVPASCYPERILVRPQYFIQGLEGSIPECYVREGVLERLIEVAESLPRGWKLVLLDCWRPLALQKALFSKLCRELRERNKDLCEEEIIRRAKMFVALPSDDPIRVPGHATGGAVDLTISDNKGRILYMGSDFDETTERSFTCYYENLAREGKKLSAKEKEAMENRKMLLQLMGRANFSNYPEEWWHFDFGNMNWAIRTGAPKAIYGITKPKFRWVS</sequence>
<dbReference type="Proteomes" id="UP000005868">
    <property type="component" value="Chromosome"/>
</dbReference>
<evidence type="ECO:0000256" key="8">
    <source>
        <dbReference type="ARBA" id="ARBA00023316"/>
    </source>
</evidence>
<accession>G7V7E5</accession>
<comment type="function">
    <text evidence="9 10">Catalyzes hydrolysis of the D-alanyl-D-alanine dipeptide.</text>
</comment>
<protein>
    <recommendedName>
        <fullName evidence="9 10">D-alanyl-D-alanine dipeptidase</fullName>
        <shortName evidence="9 10">D-Ala-D-Ala dipeptidase</shortName>
        <ecNumber evidence="9 10">3.4.13.22</ecNumber>
    </recommendedName>
</protein>
<dbReference type="HAMAP" id="MF_01924">
    <property type="entry name" value="A_A_dipeptidase"/>
    <property type="match status" value="1"/>
</dbReference>
<dbReference type="PANTHER" id="PTHR43126:SF2">
    <property type="entry name" value="D-ALANYL-D-ALANINE DIPEPTIDASE"/>
    <property type="match status" value="1"/>
</dbReference>
<comment type="catalytic activity">
    <reaction evidence="1 9 10">
        <text>D-alanyl-D-alanine + H2O = 2 D-alanine</text>
        <dbReference type="Rhea" id="RHEA:20661"/>
        <dbReference type="ChEBI" id="CHEBI:15377"/>
        <dbReference type="ChEBI" id="CHEBI:57416"/>
        <dbReference type="ChEBI" id="CHEBI:57822"/>
        <dbReference type="EC" id="3.4.13.22"/>
    </reaction>
</comment>
<evidence type="ECO:0000256" key="3">
    <source>
        <dbReference type="ARBA" id="ARBA00022723"/>
    </source>
</evidence>
<evidence type="ECO:0000256" key="7">
    <source>
        <dbReference type="ARBA" id="ARBA00023049"/>
    </source>
</evidence>
<feature type="binding site" evidence="9">
    <location>
        <position position="131"/>
    </location>
    <ligand>
        <name>Zn(2+)</name>
        <dbReference type="ChEBI" id="CHEBI:29105"/>
        <note>catalytic</note>
    </ligand>
</feature>
<organism evidence="11 12">
    <name type="scientific">Thermovirga lienii (strain ATCC BAA-1197 / DSM 17291 / Cas60314)</name>
    <dbReference type="NCBI Taxonomy" id="580340"/>
    <lineage>
        <taxon>Bacteria</taxon>
        <taxon>Thermotogati</taxon>
        <taxon>Synergistota</taxon>
        <taxon>Synergistia</taxon>
        <taxon>Synergistales</taxon>
        <taxon>Thermovirgaceae</taxon>
        <taxon>Thermovirga</taxon>
    </lineage>
</organism>